<gene>
    <name evidence="1" type="ORF">ASZ90_005971</name>
</gene>
<accession>A0A0W8FTP9</accession>
<sequence length="41" mass="4608">MLIAGRKNGILEGMSRGEVSFLLRANANERNDYKESAVRLK</sequence>
<dbReference type="AlphaFoldDB" id="A0A0W8FTP9"/>
<proteinExistence type="predicted"/>
<organism evidence="1">
    <name type="scientific">hydrocarbon metagenome</name>
    <dbReference type="NCBI Taxonomy" id="938273"/>
    <lineage>
        <taxon>unclassified sequences</taxon>
        <taxon>metagenomes</taxon>
        <taxon>ecological metagenomes</taxon>
    </lineage>
</organism>
<protein>
    <submittedName>
        <fullName evidence="1">Uncharacterized protein</fullName>
    </submittedName>
</protein>
<evidence type="ECO:0000313" key="1">
    <source>
        <dbReference type="EMBL" id="KUG24251.1"/>
    </source>
</evidence>
<dbReference type="EMBL" id="LNQE01000856">
    <property type="protein sequence ID" value="KUG24251.1"/>
    <property type="molecule type" value="Genomic_DNA"/>
</dbReference>
<comment type="caution">
    <text evidence="1">The sequence shown here is derived from an EMBL/GenBank/DDBJ whole genome shotgun (WGS) entry which is preliminary data.</text>
</comment>
<name>A0A0W8FTP9_9ZZZZ</name>
<reference evidence="1" key="1">
    <citation type="journal article" date="2015" name="Proc. Natl. Acad. Sci. U.S.A.">
        <title>Networks of energetic and metabolic interactions define dynamics in microbial communities.</title>
        <authorList>
            <person name="Embree M."/>
            <person name="Liu J.K."/>
            <person name="Al-Bassam M.M."/>
            <person name="Zengler K."/>
        </authorList>
    </citation>
    <scope>NUCLEOTIDE SEQUENCE</scope>
</reference>